<name>A0A1Y2BWE7_9FUNG</name>
<evidence type="ECO:0000256" key="1">
    <source>
        <dbReference type="ARBA" id="ARBA00009797"/>
    </source>
</evidence>
<accession>A0A1Y2BWE7</accession>
<protein>
    <recommendedName>
        <fullName evidence="4">Exonuclease V</fullName>
    </recommendedName>
</protein>
<dbReference type="AlphaFoldDB" id="A0A1Y2BWE7"/>
<comment type="similarity">
    <text evidence="1">Belongs to the EXO5 family.</text>
</comment>
<proteinExistence type="inferred from homology"/>
<dbReference type="PANTHER" id="PTHR14464">
    <property type="entry name" value="EXONUCLEASE V"/>
    <property type="match status" value="1"/>
</dbReference>
<dbReference type="GO" id="GO:0005739">
    <property type="term" value="C:mitochondrion"/>
    <property type="evidence" value="ECO:0007669"/>
    <property type="project" value="TreeGrafter"/>
</dbReference>
<dbReference type="Pfam" id="PF09810">
    <property type="entry name" value="Exo5"/>
    <property type="match status" value="1"/>
</dbReference>
<organism evidence="2 3">
    <name type="scientific">Rhizoclosmatium globosum</name>
    <dbReference type="NCBI Taxonomy" id="329046"/>
    <lineage>
        <taxon>Eukaryota</taxon>
        <taxon>Fungi</taxon>
        <taxon>Fungi incertae sedis</taxon>
        <taxon>Chytridiomycota</taxon>
        <taxon>Chytridiomycota incertae sedis</taxon>
        <taxon>Chytridiomycetes</taxon>
        <taxon>Chytridiales</taxon>
        <taxon>Chytriomycetaceae</taxon>
        <taxon>Rhizoclosmatium</taxon>
    </lineage>
</organism>
<dbReference type="PANTHER" id="PTHR14464:SF4">
    <property type="entry name" value="EXONUCLEASE V"/>
    <property type="match status" value="1"/>
</dbReference>
<dbReference type="GO" id="GO:0005634">
    <property type="term" value="C:nucleus"/>
    <property type="evidence" value="ECO:0007669"/>
    <property type="project" value="TreeGrafter"/>
</dbReference>
<dbReference type="InterPro" id="IPR019190">
    <property type="entry name" value="EXOV"/>
</dbReference>
<evidence type="ECO:0000313" key="3">
    <source>
        <dbReference type="Proteomes" id="UP000193642"/>
    </source>
</evidence>
<evidence type="ECO:0008006" key="4">
    <source>
        <dbReference type="Google" id="ProtNLM"/>
    </source>
</evidence>
<dbReference type="GO" id="GO:0045145">
    <property type="term" value="F:single-stranded DNA 5'-3' DNA exonuclease activity"/>
    <property type="evidence" value="ECO:0007669"/>
    <property type="project" value="InterPro"/>
</dbReference>
<dbReference type="Proteomes" id="UP000193642">
    <property type="component" value="Unassembled WGS sequence"/>
</dbReference>
<evidence type="ECO:0000313" key="2">
    <source>
        <dbReference type="EMBL" id="ORY39082.1"/>
    </source>
</evidence>
<dbReference type="OrthoDB" id="354769at2759"/>
<sequence>MPVDVVVVAASKEDAWALRLLAMVSAVNVLLDTGIAREIPVVGRIGPFLVYGVIDQIERKMVIPSVSATASAHSSVPYFEYILSDTKTRVSKSLPRKTQSTQNILQCAIYARLFNQLSGNHPDIPIDFAQFFFSSLSYLDKTRRLSPQVLTHARSLLCCTESGSYESLSATLLDLDDPPMTLATLLPLTLAWFKFIPRLSSTIEIEYRYQREPDTVLATVKETIDETWVTQRLERGVLFWQGKIHQSEMETFDVTEVPSRCGPCAYRLNCDWLQEQQRLHEQKVGLIPTSADSDMTKSGKCHP</sequence>
<dbReference type="EMBL" id="MCGO01000041">
    <property type="protein sequence ID" value="ORY39082.1"/>
    <property type="molecule type" value="Genomic_DNA"/>
</dbReference>
<dbReference type="GO" id="GO:0036297">
    <property type="term" value="P:interstrand cross-link repair"/>
    <property type="evidence" value="ECO:0007669"/>
    <property type="project" value="TreeGrafter"/>
</dbReference>
<comment type="caution">
    <text evidence="2">The sequence shown here is derived from an EMBL/GenBank/DDBJ whole genome shotgun (WGS) entry which is preliminary data.</text>
</comment>
<gene>
    <name evidence="2" type="ORF">BCR33DRAFT_853645</name>
</gene>
<reference evidence="2 3" key="1">
    <citation type="submission" date="2016-07" db="EMBL/GenBank/DDBJ databases">
        <title>Pervasive Adenine N6-methylation of Active Genes in Fungi.</title>
        <authorList>
            <consortium name="DOE Joint Genome Institute"/>
            <person name="Mondo S.J."/>
            <person name="Dannebaum R.O."/>
            <person name="Kuo R.C."/>
            <person name="Labutti K."/>
            <person name="Haridas S."/>
            <person name="Kuo A."/>
            <person name="Salamov A."/>
            <person name="Ahrendt S.R."/>
            <person name="Lipzen A."/>
            <person name="Sullivan W."/>
            <person name="Andreopoulos W.B."/>
            <person name="Clum A."/>
            <person name="Lindquist E."/>
            <person name="Daum C."/>
            <person name="Ramamoorthy G.K."/>
            <person name="Gryganskyi A."/>
            <person name="Culley D."/>
            <person name="Magnuson J.K."/>
            <person name="James T.Y."/>
            <person name="O'Malley M.A."/>
            <person name="Stajich J.E."/>
            <person name="Spatafora J.W."/>
            <person name="Visel A."/>
            <person name="Grigoriev I.V."/>
        </authorList>
    </citation>
    <scope>NUCLEOTIDE SEQUENCE [LARGE SCALE GENOMIC DNA]</scope>
    <source>
        <strain evidence="2 3">JEL800</strain>
    </source>
</reference>
<keyword evidence="3" id="KW-1185">Reference proteome</keyword>